<dbReference type="Proteomes" id="UP000799755">
    <property type="component" value="Unassembled WGS sequence"/>
</dbReference>
<evidence type="ECO:0000313" key="1">
    <source>
        <dbReference type="EMBL" id="KAF2476485.1"/>
    </source>
</evidence>
<evidence type="ECO:0000313" key="2">
    <source>
        <dbReference type="Proteomes" id="UP000799755"/>
    </source>
</evidence>
<gene>
    <name evidence="1" type="ORF">BDR25DRAFT_349572</name>
</gene>
<proteinExistence type="predicted"/>
<organism evidence="1 2">
    <name type="scientific">Lindgomyces ingoldianus</name>
    <dbReference type="NCBI Taxonomy" id="673940"/>
    <lineage>
        <taxon>Eukaryota</taxon>
        <taxon>Fungi</taxon>
        <taxon>Dikarya</taxon>
        <taxon>Ascomycota</taxon>
        <taxon>Pezizomycotina</taxon>
        <taxon>Dothideomycetes</taxon>
        <taxon>Pleosporomycetidae</taxon>
        <taxon>Pleosporales</taxon>
        <taxon>Lindgomycetaceae</taxon>
        <taxon>Lindgomyces</taxon>
    </lineage>
</organism>
<comment type="caution">
    <text evidence="1">The sequence shown here is derived from an EMBL/GenBank/DDBJ whole genome shotgun (WGS) entry which is preliminary data.</text>
</comment>
<accession>A0ACB6RCM6</accession>
<protein>
    <submittedName>
        <fullName evidence="1">Uncharacterized protein</fullName>
    </submittedName>
</protein>
<dbReference type="EMBL" id="MU003494">
    <property type="protein sequence ID" value="KAF2476485.1"/>
    <property type="molecule type" value="Genomic_DNA"/>
</dbReference>
<name>A0ACB6RCM6_9PLEO</name>
<sequence length="237" mass="26533">MECACIVEPSCLTAFSPSFRTAAANSDLRSAIESCALELDEPTRKHDEIECQSSSVGIGGDGGTHFFQKAGKLVLGDEIQSCPYSEPNRGREYIKMNRHAVSEDAREETVLGFSTRFKGNLGCSEMGAWRNMGDYGLWIVYCSLLEDTFNRVPYPANHYRCMPLRFRQKWHLDGASHNAGSRTCSQELLPNLAQLTQRHFTSLSTFISNRRHRRLGALSLLVSSLFLASLLLNFMLP</sequence>
<keyword evidence="2" id="KW-1185">Reference proteome</keyword>
<reference evidence="1" key="1">
    <citation type="journal article" date="2020" name="Stud. Mycol.">
        <title>101 Dothideomycetes genomes: a test case for predicting lifestyles and emergence of pathogens.</title>
        <authorList>
            <person name="Haridas S."/>
            <person name="Albert R."/>
            <person name="Binder M."/>
            <person name="Bloem J."/>
            <person name="Labutti K."/>
            <person name="Salamov A."/>
            <person name="Andreopoulos B."/>
            <person name="Baker S."/>
            <person name="Barry K."/>
            <person name="Bills G."/>
            <person name="Bluhm B."/>
            <person name="Cannon C."/>
            <person name="Castanera R."/>
            <person name="Culley D."/>
            <person name="Daum C."/>
            <person name="Ezra D."/>
            <person name="Gonzalez J."/>
            <person name="Henrissat B."/>
            <person name="Kuo A."/>
            <person name="Liang C."/>
            <person name="Lipzen A."/>
            <person name="Lutzoni F."/>
            <person name="Magnuson J."/>
            <person name="Mondo S."/>
            <person name="Nolan M."/>
            <person name="Ohm R."/>
            <person name="Pangilinan J."/>
            <person name="Park H.-J."/>
            <person name="Ramirez L."/>
            <person name="Alfaro M."/>
            <person name="Sun H."/>
            <person name="Tritt A."/>
            <person name="Yoshinaga Y."/>
            <person name="Zwiers L.-H."/>
            <person name="Turgeon B."/>
            <person name="Goodwin S."/>
            <person name="Spatafora J."/>
            <person name="Crous P."/>
            <person name="Grigoriev I."/>
        </authorList>
    </citation>
    <scope>NUCLEOTIDE SEQUENCE</scope>
    <source>
        <strain evidence="1">ATCC 200398</strain>
    </source>
</reference>